<gene>
    <name evidence="5" type="ORF">HDA44_000757</name>
</gene>
<evidence type="ECO:0000256" key="3">
    <source>
        <dbReference type="ARBA" id="ARBA00023163"/>
    </source>
</evidence>
<reference evidence="5 6" key="1">
    <citation type="submission" date="2020-08" db="EMBL/GenBank/DDBJ databases">
        <title>Sequencing the genomes of 1000 actinobacteria strains.</title>
        <authorList>
            <person name="Klenk H.-P."/>
        </authorList>
    </citation>
    <scope>NUCLEOTIDE SEQUENCE [LARGE SCALE GENOMIC DNA]</scope>
    <source>
        <strain evidence="5 6">DSM 17294</strain>
    </source>
</reference>
<dbReference type="InterPro" id="IPR009057">
    <property type="entry name" value="Homeodomain-like_sf"/>
</dbReference>
<feature type="domain" description="HTH araC/xylS-type" evidence="4">
    <location>
        <begin position="187"/>
        <end position="285"/>
    </location>
</feature>
<dbReference type="EMBL" id="JACHNF010000001">
    <property type="protein sequence ID" value="MBB5977416.1"/>
    <property type="molecule type" value="Genomic_DNA"/>
</dbReference>
<comment type="caution">
    <text evidence="5">The sequence shown here is derived from an EMBL/GenBank/DDBJ whole genome shotgun (WGS) entry which is preliminary data.</text>
</comment>
<dbReference type="SMART" id="SM00342">
    <property type="entry name" value="HTH_ARAC"/>
    <property type="match status" value="1"/>
</dbReference>
<keyword evidence="3" id="KW-0804">Transcription</keyword>
<evidence type="ECO:0000313" key="6">
    <source>
        <dbReference type="Proteomes" id="UP000558997"/>
    </source>
</evidence>
<dbReference type="SUPFAM" id="SSF46689">
    <property type="entry name" value="Homeodomain-like"/>
    <property type="match status" value="2"/>
</dbReference>
<dbReference type="PANTHER" id="PTHR43280">
    <property type="entry name" value="ARAC-FAMILY TRANSCRIPTIONAL REGULATOR"/>
    <property type="match status" value="1"/>
</dbReference>
<dbReference type="Gene3D" id="2.60.120.10">
    <property type="entry name" value="Jelly Rolls"/>
    <property type="match status" value="1"/>
</dbReference>
<evidence type="ECO:0000259" key="4">
    <source>
        <dbReference type="PROSITE" id="PS01124"/>
    </source>
</evidence>
<evidence type="ECO:0000313" key="5">
    <source>
        <dbReference type="EMBL" id="MBB5977416.1"/>
    </source>
</evidence>
<dbReference type="InterPro" id="IPR037923">
    <property type="entry name" value="HTH-like"/>
</dbReference>
<dbReference type="Gene3D" id="1.10.10.60">
    <property type="entry name" value="Homeodomain-like"/>
    <property type="match status" value="2"/>
</dbReference>
<dbReference type="Pfam" id="PF02311">
    <property type="entry name" value="AraC_binding"/>
    <property type="match status" value="1"/>
</dbReference>
<dbReference type="InterPro" id="IPR003313">
    <property type="entry name" value="AraC-bd"/>
</dbReference>
<evidence type="ECO:0000256" key="2">
    <source>
        <dbReference type="ARBA" id="ARBA00023125"/>
    </source>
</evidence>
<dbReference type="Proteomes" id="UP000558997">
    <property type="component" value="Unassembled WGS sequence"/>
</dbReference>
<keyword evidence="6" id="KW-1185">Reference proteome</keyword>
<dbReference type="InterPro" id="IPR018060">
    <property type="entry name" value="HTH_AraC"/>
</dbReference>
<keyword evidence="2 5" id="KW-0238">DNA-binding</keyword>
<dbReference type="SUPFAM" id="SSF51215">
    <property type="entry name" value="Regulatory protein AraC"/>
    <property type="match status" value="1"/>
</dbReference>
<dbReference type="PROSITE" id="PS01124">
    <property type="entry name" value="HTH_ARAC_FAMILY_2"/>
    <property type="match status" value="1"/>
</dbReference>
<dbReference type="Pfam" id="PF12833">
    <property type="entry name" value="HTH_18"/>
    <property type="match status" value="1"/>
</dbReference>
<protein>
    <submittedName>
        <fullName evidence="5">AraC-like DNA-binding protein</fullName>
    </submittedName>
</protein>
<dbReference type="RefSeq" id="WP_184831370.1">
    <property type="nucleotide sequence ID" value="NZ_BAAAVN010000014.1"/>
</dbReference>
<dbReference type="GO" id="GO:0003700">
    <property type="term" value="F:DNA-binding transcription factor activity"/>
    <property type="evidence" value="ECO:0007669"/>
    <property type="project" value="InterPro"/>
</dbReference>
<evidence type="ECO:0000256" key="1">
    <source>
        <dbReference type="ARBA" id="ARBA00023015"/>
    </source>
</evidence>
<proteinExistence type="predicted"/>
<sequence length="296" mass="33316">MKPRYERPGVPDGSTFTCYVRRERAFGFEWHFHQEYELTLITAGSGTRYVGTIVERYQPGDLVLLGPELPHTYASEPLEPTGPPEPAGVFAEASVTQFRHDFLGVGFFEHPQFRRVGELLARSAQGLWFHDAGVRELVAALPRLEPATQTVRLLDILCQLAADTTATPITGPGYTSAPSTMVRDRVDIVCRELQLRHTEAVTQEEIAALVHMPPTSFSRFFRRALGCTFTEYVNQLRIETACRLLTDTALPITEVATRSGYHNLSNFNRRFLELKHLRPTAYRAAHPPLAPVGRLR</sequence>
<keyword evidence="1" id="KW-0805">Transcription regulation</keyword>
<name>A0A841DKW3_9ACTN</name>
<dbReference type="GO" id="GO:0043565">
    <property type="term" value="F:sequence-specific DNA binding"/>
    <property type="evidence" value="ECO:0007669"/>
    <property type="project" value="InterPro"/>
</dbReference>
<organism evidence="5 6">
    <name type="scientific">Kribbella solani</name>
    <dbReference type="NCBI Taxonomy" id="236067"/>
    <lineage>
        <taxon>Bacteria</taxon>
        <taxon>Bacillati</taxon>
        <taxon>Actinomycetota</taxon>
        <taxon>Actinomycetes</taxon>
        <taxon>Propionibacteriales</taxon>
        <taxon>Kribbellaceae</taxon>
        <taxon>Kribbella</taxon>
    </lineage>
</organism>
<accession>A0A841DKW3</accession>
<dbReference type="PANTHER" id="PTHR43280:SF27">
    <property type="entry name" value="TRANSCRIPTIONAL REGULATOR MTLR"/>
    <property type="match status" value="1"/>
</dbReference>
<dbReference type="InterPro" id="IPR014710">
    <property type="entry name" value="RmlC-like_jellyroll"/>
</dbReference>
<dbReference type="AlphaFoldDB" id="A0A841DKW3"/>